<dbReference type="GO" id="GO:0051017">
    <property type="term" value="P:actin filament bundle assembly"/>
    <property type="evidence" value="ECO:0007669"/>
    <property type="project" value="TreeGrafter"/>
</dbReference>
<evidence type="ECO:0000256" key="3">
    <source>
        <dbReference type="ARBA" id="ARBA00022490"/>
    </source>
</evidence>
<gene>
    <name evidence="8" type="primary">FSCN1</name>
</gene>
<evidence type="ECO:0000256" key="5">
    <source>
        <dbReference type="ARBA" id="ARBA00023212"/>
    </source>
</evidence>
<sequence>MSNSGPLQLGLINCNNKYLTAEAFGFKINASASSLKKKQVWSLEPAGEDTGAVLLKSHLGRYLSADKDGRVSGESEVPAPDCRFLIGAQGDGRWVLQSELYGRYMGGSEDRISCFSPSVSPAEKWGVHLAMHPQFTLYSVSRKRYAQLGAQGDELSVERDVPWGLDSLITLLFQENRYIIQTPDHRLLAIDGSLRAEPGPDTGYTLDISAGKVAFRGSDGRYLAPSGPSGKLKAGKNSKAGRDELFVLERSCPQVVLTAGNGKNMSTRQGLDLSANQEEESDQETFQLEINKDTKKCAFRTHTGKYWTLTSNGGIQASASTLNDSCFFDIDWHDRRITLKAVNGKYVTAKKNGQLAASVDAPAETEEFLMKLINRPLIVLRGEHGFIGCRKMTGTLDSNRSIYDVFELEFNDGAYSLKDSTGKYWTVGSDTSVTSSSSSPVDFFFEFCDYNKIQNHSRDQDSGSRLLNW</sequence>
<name>A0A8C5PZ45_9ANUR</name>
<dbReference type="AlphaFoldDB" id="A0A8C5PZ45"/>
<evidence type="ECO:0000256" key="6">
    <source>
        <dbReference type="PIRNR" id="PIRNR005682"/>
    </source>
</evidence>
<dbReference type="GO" id="GO:0016477">
    <property type="term" value="P:cell migration"/>
    <property type="evidence" value="ECO:0007669"/>
    <property type="project" value="TreeGrafter"/>
</dbReference>
<feature type="domain" description="Fascin-like" evidence="7">
    <location>
        <begin position="137"/>
        <end position="247"/>
    </location>
</feature>
<dbReference type="InterPro" id="IPR008999">
    <property type="entry name" value="Actin-crosslinking"/>
</dbReference>
<dbReference type="CDD" id="cd23348">
    <property type="entry name" value="beta-trefoil_FSCN1_rpt2"/>
    <property type="match status" value="1"/>
</dbReference>
<reference evidence="8" key="1">
    <citation type="submission" date="2025-08" db="UniProtKB">
        <authorList>
            <consortium name="Ensembl"/>
        </authorList>
    </citation>
    <scope>IDENTIFICATION</scope>
</reference>
<evidence type="ECO:0000259" key="7">
    <source>
        <dbReference type="Pfam" id="PF06268"/>
    </source>
</evidence>
<dbReference type="InterPro" id="IPR010431">
    <property type="entry name" value="Fascin"/>
</dbReference>
<keyword evidence="3 6" id="KW-0963">Cytoplasm</keyword>
<dbReference type="GO" id="GO:0001726">
    <property type="term" value="C:ruffle"/>
    <property type="evidence" value="ECO:0007669"/>
    <property type="project" value="TreeGrafter"/>
</dbReference>
<dbReference type="GO" id="GO:0030027">
    <property type="term" value="C:lamellipodium"/>
    <property type="evidence" value="ECO:0007669"/>
    <property type="project" value="TreeGrafter"/>
</dbReference>
<organism evidence="8 9">
    <name type="scientific">Leptobrachium leishanense</name>
    <name type="common">Leishan spiny toad</name>
    <dbReference type="NCBI Taxonomy" id="445787"/>
    <lineage>
        <taxon>Eukaryota</taxon>
        <taxon>Metazoa</taxon>
        <taxon>Chordata</taxon>
        <taxon>Craniata</taxon>
        <taxon>Vertebrata</taxon>
        <taxon>Euteleostomi</taxon>
        <taxon>Amphibia</taxon>
        <taxon>Batrachia</taxon>
        <taxon>Anura</taxon>
        <taxon>Pelobatoidea</taxon>
        <taxon>Megophryidae</taxon>
        <taxon>Leptobrachium</taxon>
    </lineage>
</organism>
<feature type="domain" description="Fascin-like" evidence="7">
    <location>
        <begin position="16"/>
        <end position="127"/>
    </location>
</feature>
<reference evidence="8" key="2">
    <citation type="submission" date="2025-09" db="UniProtKB">
        <authorList>
            <consortium name="Ensembl"/>
        </authorList>
    </citation>
    <scope>IDENTIFICATION</scope>
</reference>
<evidence type="ECO:0000256" key="2">
    <source>
        <dbReference type="ARBA" id="ARBA00007415"/>
    </source>
</evidence>
<dbReference type="GO" id="GO:0007163">
    <property type="term" value="P:establishment or maintenance of cell polarity"/>
    <property type="evidence" value="ECO:0007669"/>
    <property type="project" value="TreeGrafter"/>
</dbReference>
<dbReference type="GO" id="GO:0030175">
    <property type="term" value="C:filopodium"/>
    <property type="evidence" value="ECO:0007669"/>
    <property type="project" value="TreeGrafter"/>
</dbReference>
<dbReference type="SUPFAM" id="SSF50405">
    <property type="entry name" value="Actin-crosslinking proteins"/>
    <property type="match status" value="4"/>
</dbReference>
<dbReference type="OrthoDB" id="10259868at2759"/>
<dbReference type="FunFam" id="2.80.10.50:FF:000008">
    <property type="entry name" value="Fascin"/>
    <property type="match status" value="1"/>
</dbReference>
<dbReference type="FunFam" id="2.80.10.50:FF:000010">
    <property type="entry name" value="Fascin"/>
    <property type="match status" value="1"/>
</dbReference>
<dbReference type="PANTHER" id="PTHR10551">
    <property type="entry name" value="FASCIN"/>
    <property type="match status" value="1"/>
</dbReference>
<dbReference type="PIRSF" id="PIRSF005682">
    <property type="entry name" value="Fascin"/>
    <property type="match status" value="1"/>
</dbReference>
<dbReference type="GO" id="GO:0005902">
    <property type="term" value="C:microvillus"/>
    <property type="evidence" value="ECO:0007669"/>
    <property type="project" value="TreeGrafter"/>
</dbReference>
<dbReference type="GO" id="GO:0005737">
    <property type="term" value="C:cytoplasm"/>
    <property type="evidence" value="ECO:0007669"/>
    <property type="project" value="TreeGrafter"/>
</dbReference>
<dbReference type="GO" id="GO:0031253">
    <property type="term" value="C:cell projection membrane"/>
    <property type="evidence" value="ECO:0007669"/>
    <property type="project" value="TreeGrafter"/>
</dbReference>
<dbReference type="CDD" id="cd23344">
    <property type="entry name" value="beta-trefoil_FSCN1_rpt1"/>
    <property type="match status" value="1"/>
</dbReference>
<dbReference type="GO" id="GO:0015629">
    <property type="term" value="C:actin cytoskeleton"/>
    <property type="evidence" value="ECO:0007669"/>
    <property type="project" value="TreeGrafter"/>
</dbReference>
<dbReference type="PANTHER" id="PTHR10551:SF39">
    <property type="entry name" value="FASCIN"/>
    <property type="match status" value="1"/>
</dbReference>
<dbReference type="GeneTree" id="ENSGT00950000183157"/>
<dbReference type="InterPro" id="IPR022768">
    <property type="entry name" value="Fascin-like_dom"/>
</dbReference>
<comment type="similarity">
    <text evidence="2 6">Belongs to the fascin family.</text>
</comment>
<feature type="domain" description="Fascin-like" evidence="7">
    <location>
        <begin position="261"/>
        <end position="369"/>
    </location>
</feature>
<comment type="subcellular location">
    <subcellularLocation>
        <location evidence="1 6">Cytoplasm</location>
        <location evidence="1 6">Cytoskeleton</location>
    </subcellularLocation>
</comment>
<dbReference type="Ensembl" id="ENSLLET00000031195.1">
    <property type="protein sequence ID" value="ENSLLEP00000030035.1"/>
    <property type="gene ID" value="ENSLLEG00000019010.1"/>
</dbReference>
<dbReference type="Gene3D" id="2.80.10.50">
    <property type="match status" value="4"/>
</dbReference>
<accession>A0A8C5PZ45</accession>
<evidence type="ECO:0000313" key="8">
    <source>
        <dbReference type="Ensembl" id="ENSLLEP00000030035.1"/>
    </source>
</evidence>
<evidence type="ECO:0000256" key="1">
    <source>
        <dbReference type="ARBA" id="ARBA00004245"/>
    </source>
</evidence>
<dbReference type="CDD" id="cd23352">
    <property type="entry name" value="beta-trefoil_FSCN1_rpt3"/>
    <property type="match status" value="1"/>
</dbReference>
<dbReference type="GO" id="GO:0030674">
    <property type="term" value="F:protein-macromolecule adaptor activity"/>
    <property type="evidence" value="ECO:0007669"/>
    <property type="project" value="InterPro"/>
</dbReference>
<dbReference type="GO" id="GO:0051015">
    <property type="term" value="F:actin filament binding"/>
    <property type="evidence" value="ECO:0007669"/>
    <property type="project" value="InterPro"/>
</dbReference>
<feature type="domain" description="Fascin-like" evidence="7">
    <location>
        <begin position="384"/>
        <end position="452"/>
    </location>
</feature>
<evidence type="ECO:0000256" key="4">
    <source>
        <dbReference type="ARBA" id="ARBA00023203"/>
    </source>
</evidence>
<dbReference type="FunFam" id="2.80.10.50:FF:000015">
    <property type="entry name" value="Fascin"/>
    <property type="match status" value="1"/>
</dbReference>
<protein>
    <recommendedName>
        <fullName evidence="6">Fascin</fullName>
    </recommendedName>
</protein>
<dbReference type="Proteomes" id="UP000694569">
    <property type="component" value="Unplaced"/>
</dbReference>
<keyword evidence="5 6" id="KW-0206">Cytoskeleton</keyword>
<keyword evidence="9" id="KW-1185">Reference proteome</keyword>
<dbReference type="GO" id="GO:0030426">
    <property type="term" value="C:growth cone"/>
    <property type="evidence" value="ECO:0007669"/>
    <property type="project" value="TreeGrafter"/>
</dbReference>
<proteinExistence type="inferred from homology"/>
<dbReference type="Pfam" id="PF06268">
    <property type="entry name" value="Fascin"/>
    <property type="match status" value="4"/>
</dbReference>
<dbReference type="InterPro" id="IPR024703">
    <property type="entry name" value="Fascin_metazoans"/>
</dbReference>
<evidence type="ECO:0000313" key="9">
    <source>
        <dbReference type="Proteomes" id="UP000694569"/>
    </source>
</evidence>
<keyword evidence="4 6" id="KW-0009">Actin-binding</keyword>